<evidence type="ECO:0000256" key="9">
    <source>
        <dbReference type="ARBA" id="ARBA00023118"/>
    </source>
</evidence>
<evidence type="ECO:0000259" key="11">
    <source>
        <dbReference type="PROSITE" id="PS51643"/>
    </source>
</evidence>
<dbReference type="GO" id="GO:0051607">
    <property type="term" value="P:defense response to virus"/>
    <property type="evidence" value="ECO:0007669"/>
    <property type="project" value="UniProtKB-KW"/>
</dbReference>
<dbReference type="Pfam" id="PF00270">
    <property type="entry name" value="DEAD"/>
    <property type="match status" value="1"/>
</dbReference>
<keyword evidence="3" id="KW-0540">Nuclease</keyword>
<protein>
    <submittedName>
        <fullName evidence="12">CRISPR-associated endonuclease Cas3</fullName>
    </submittedName>
</protein>
<dbReference type="RefSeq" id="WP_182166020.1">
    <property type="nucleotide sequence ID" value="NZ_JACFXV010000054.1"/>
</dbReference>
<keyword evidence="6" id="KW-0378">Hydrolase</keyword>
<keyword evidence="12" id="KW-0255">Endonuclease</keyword>
<dbReference type="GO" id="GO:0003676">
    <property type="term" value="F:nucleic acid binding"/>
    <property type="evidence" value="ECO:0007669"/>
    <property type="project" value="InterPro"/>
</dbReference>
<keyword evidence="4" id="KW-0479">Metal-binding</keyword>
<accession>A0A839AGH0</accession>
<dbReference type="InterPro" id="IPR011545">
    <property type="entry name" value="DEAD/DEAH_box_helicase_dom"/>
</dbReference>
<evidence type="ECO:0000256" key="4">
    <source>
        <dbReference type="ARBA" id="ARBA00022723"/>
    </source>
</evidence>
<dbReference type="GO" id="GO:0004519">
    <property type="term" value="F:endonuclease activity"/>
    <property type="evidence" value="ECO:0007669"/>
    <property type="project" value="UniProtKB-KW"/>
</dbReference>
<evidence type="ECO:0000313" key="13">
    <source>
        <dbReference type="Proteomes" id="UP000541109"/>
    </source>
</evidence>
<organism evidence="12 13">
    <name type="scientific">Stappia albiluteola</name>
    <dbReference type="NCBI Taxonomy" id="2758565"/>
    <lineage>
        <taxon>Bacteria</taxon>
        <taxon>Pseudomonadati</taxon>
        <taxon>Pseudomonadota</taxon>
        <taxon>Alphaproteobacteria</taxon>
        <taxon>Hyphomicrobiales</taxon>
        <taxon>Stappiaceae</taxon>
        <taxon>Stappia</taxon>
    </lineage>
</organism>
<keyword evidence="7" id="KW-0347">Helicase</keyword>
<dbReference type="InterPro" id="IPR054712">
    <property type="entry name" value="Cas3-like_dom"/>
</dbReference>
<dbReference type="InterPro" id="IPR027417">
    <property type="entry name" value="P-loop_NTPase"/>
</dbReference>
<dbReference type="PROSITE" id="PS51192">
    <property type="entry name" value="HELICASE_ATP_BIND_1"/>
    <property type="match status" value="1"/>
</dbReference>
<evidence type="ECO:0000256" key="8">
    <source>
        <dbReference type="ARBA" id="ARBA00022840"/>
    </source>
</evidence>
<dbReference type="GO" id="GO:0016787">
    <property type="term" value="F:hydrolase activity"/>
    <property type="evidence" value="ECO:0007669"/>
    <property type="project" value="UniProtKB-KW"/>
</dbReference>
<dbReference type="Gene3D" id="3.40.50.300">
    <property type="entry name" value="P-loop containing nucleotide triphosphate hydrolases"/>
    <property type="match status" value="2"/>
</dbReference>
<dbReference type="Gene3D" id="1.10.3210.30">
    <property type="match status" value="1"/>
</dbReference>
<dbReference type="InterPro" id="IPR014001">
    <property type="entry name" value="Helicase_ATP-bd"/>
</dbReference>
<dbReference type="InterPro" id="IPR006674">
    <property type="entry name" value="HD_domain"/>
</dbReference>
<dbReference type="InterPro" id="IPR006474">
    <property type="entry name" value="Helicase_Cas3_CRISPR-ass_core"/>
</dbReference>
<comment type="similarity">
    <text evidence="1">In the N-terminal section; belongs to the CRISPR-associated nuclease Cas3-HD family.</text>
</comment>
<dbReference type="CDD" id="cd09641">
    <property type="entry name" value="Cas3''_I"/>
    <property type="match status" value="1"/>
</dbReference>
<dbReference type="Pfam" id="PF22590">
    <property type="entry name" value="Cas3-like_C_2"/>
    <property type="match status" value="1"/>
</dbReference>
<dbReference type="SUPFAM" id="SSF109604">
    <property type="entry name" value="HD-domain/PDEase-like"/>
    <property type="match status" value="1"/>
</dbReference>
<keyword evidence="5" id="KW-0547">Nucleotide-binding</keyword>
<gene>
    <name evidence="12" type="ORF">H2509_12960</name>
</gene>
<feature type="domain" description="HD Cas3-type" evidence="11">
    <location>
        <begin position="11"/>
        <end position="176"/>
    </location>
</feature>
<dbReference type="GO" id="GO:0005524">
    <property type="term" value="F:ATP binding"/>
    <property type="evidence" value="ECO:0007669"/>
    <property type="project" value="UniProtKB-KW"/>
</dbReference>
<dbReference type="InterPro" id="IPR006483">
    <property type="entry name" value="CRISPR-assoc_Cas3_HD"/>
</dbReference>
<keyword evidence="8" id="KW-0067">ATP-binding</keyword>
<keyword evidence="9" id="KW-0051">Antiviral defense</keyword>
<dbReference type="InterPro" id="IPR038257">
    <property type="entry name" value="CRISPR-assoc_Cas3_HD_sf"/>
</dbReference>
<dbReference type="GO" id="GO:0046872">
    <property type="term" value="F:metal ion binding"/>
    <property type="evidence" value="ECO:0007669"/>
    <property type="project" value="UniProtKB-KW"/>
</dbReference>
<proteinExistence type="inferred from homology"/>
<dbReference type="AlphaFoldDB" id="A0A839AGH0"/>
<evidence type="ECO:0000259" key="10">
    <source>
        <dbReference type="PROSITE" id="PS51192"/>
    </source>
</evidence>
<evidence type="ECO:0000256" key="5">
    <source>
        <dbReference type="ARBA" id="ARBA00022741"/>
    </source>
</evidence>
<keyword evidence="13" id="KW-1185">Reference proteome</keyword>
<name>A0A839AGH0_9HYPH</name>
<reference evidence="12 13" key="1">
    <citation type="submission" date="2020-07" db="EMBL/GenBank/DDBJ databases">
        <title>Stappia sp., F7233, whole genome shotgun sequencing project.</title>
        <authorList>
            <person name="Jiang S."/>
            <person name="Liu Z.W."/>
            <person name="Du Z.J."/>
        </authorList>
    </citation>
    <scope>NUCLEOTIDE SEQUENCE [LARGE SCALE GENOMIC DNA]</scope>
    <source>
        <strain evidence="12 13">F7233</strain>
    </source>
</reference>
<dbReference type="Proteomes" id="UP000541109">
    <property type="component" value="Unassembled WGS sequence"/>
</dbReference>
<dbReference type="EMBL" id="JACFXV010000054">
    <property type="protein sequence ID" value="MBA5778034.1"/>
    <property type="molecule type" value="Genomic_DNA"/>
</dbReference>
<comment type="caution">
    <text evidence="12">The sequence shown here is derived from an EMBL/GenBank/DDBJ whole genome shotgun (WGS) entry which is preliminary data.</text>
</comment>
<dbReference type="PROSITE" id="PS51643">
    <property type="entry name" value="HD_CAS3"/>
    <property type="match status" value="1"/>
</dbReference>
<dbReference type="NCBIfam" id="TIGR01596">
    <property type="entry name" value="cas3_HD"/>
    <property type="match status" value="1"/>
</dbReference>
<evidence type="ECO:0000256" key="3">
    <source>
        <dbReference type="ARBA" id="ARBA00022722"/>
    </source>
</evidence>
<evidence type="ECO:0000256" key="2">
    <source>
        <dbReference type="ARBA" id="ARBA00009046"/>
    </source>
</evidence>
<dbReference type="NCBIfam" id="TIGR01587">
    <property type="entry name" value="cas3_core"/>
    <property type="match status" value="1"/>
</dbReference>
<comment type="similarity">
    <text evidence="2">In the central section; belongs to the CRISPR-associated helicase Cas3 family.</text>
</comment>
<dbReference type="SUPFAM" id="SSF52540">
    <property type="entry name" value="P-loop containing nucleoside triphosphate hydrolases"/>
    <property type="match status" value="1"/>
</dbReference>
<feature type="domain" description="Helicase ATP-binding" evidence="10">
    <location>
        <begin position="237"/>
        <end position="423"/>
    </location>
</feature>
<dbReference type="Pfam" id="PF01966">
    <property type="entry name" value="HD"/>
    <property type="match status" value="1"/>
</dbReference>
<evidence type="ECO:0000256" key="6">
    <source>
        <dbReference type="ARBA" id="ARBA00022801"/>
    </source>
</evidence>
<evidence type="ECO:0000256" key="7">
    <source>
        <dbReference type="ARBA" id="ARBA00022806"/>
    </source>
</evidence>
<dbReference type="CDD" id="cd17930">
    <property type="entry name" value="DEXHc_cas3"/>
    <property type="match status" value="1"/>
</dbReference>
<dbReference type="GO" id="GO:0004386">
    <property type="term" value="F:helicase activity"/>
    <property type="evidence" value="ECO:0007669"/>
    <property type="project" value="UniProtKB-KW"/>
</dbReference>
<sequence length="749" mass="82721">MYFAHSTNDPSKSDWQLLPEHLIGVSEIAAAFGQPLAIEKSTRLAGILHDAGKYTPQFQRRLEGAQAKVDHATAGAELVLSLANGEDRYVAELIAYAIAGHHGGMPDKEGEGEAPLAKRVKRGEAAKLDPAWVREIVPDASGLMPALKPGSKEEQAFQFAFLGRMIFSCLVDADYLETESFYARVERRNVDRTWPALSDIIEGLVARFNAYMADKATKAEATPVNSLRGEILSHVRGRAREPKRLYTLNVPTGGGKTLASLGFALDHARHHGMRRIIYAIPFTSVIDQTAAIFRDVLGEDVVLEHHSAIDEEKEGFEGREGRDKLALAMENWAAPIVVTTNVQLFESLFSNRPSRCRKLHHIAGSVIVLDEAQTLPRPLLAPTARAIEELVRNYACSIVFCTATQPALDAGNFPKDHAMGLPLAGGELAPDPSRLARELKRTTLRHDGEKSDGDLVEALSDTDQGLVIVNSRGHALTLYEQVKEKGLAGLTHLTTRQYAAHRREILESVKRRLKNGQPCRVIATSLVEAGVDFDFPRVWRAEAGLDQIAQAAGRCNREGLRRIKDSIVTVFSCPDHPAPTEISQLTADMRHIAGRHEDLLSPAAIEDFFAEVYWRLGERTDRHEILKCFNMDRTGTSFFYRIAAEKYRMIESGLAPVVVARDKAARGVLGRLRSGDISAGQLARKLQPFIVQVPPAARALLIAAGHVRFERPDVYRDQFAVLLNESLYREDVGLVWEDGGYLGLENSII</sequence>
<evidence type="ECO:0000256" key="1">
    <source>
        <dbReference type="ARBA" id="ARBA00006847"/>
    </source>
</evidence>
<evidence type="ECO:0000313" key="12">
    <source>
        <dbReference type="EMBL" id="MBA5778034.1"/>
    </source>
</evidence>